<dbReference type="Proteomes" id="UP001374584">
    <property type="component" value="Unassembled WGS sequence"/>
</dbReference>
<evidence type="ECO:0000256" key="1">
    <source>
        <dbReference type="SAM" id="MobiDB-lite"/>
    </source>
</evidence>
<name>A0AAN9MIG8_PHACN</name>
<organism evidence="2 3">
    <name type="scientific">Phaseolus coccineus</name>
    <name type="common">Scarlet runner bean</name>
    <name type="synonym">Phaseolus multiflorus</name>
    <dbReference type="NCBI Taxonomy" id="3886"/>
    <lineage>
        <taxon>Eukaryota</taxon>
        <taxon>Viridiplantae</taxon>
        <taxon>Streptophyta</taxon>
        <taxon>Embryophyta</taxon>
        <taxon>Tracheophyta</taxon>
        <taxon>Spermatophyta</taxon>
        <taxon>Magnoliopsida</taxon>
        <taxon>eudicotyledons</taxon>
        <taxon>Gunneridae</taxon>
        <taxon>Pentapetalae</taxon>
        <taxon>rosids</taxon>
        <taxon>fabids</taxon>
        <taxon>Fabales</taxon>
        <taxon>Fabaceae</taxon>
        <taxon>Papilionoideae</taxon>
        <taxon>50 kb inversion clade</taxon>
        <taxon>NPAAA clade</taxon>
        <taxon>indigoferoid/millettioid clade</taxon>
        <taxon>Phaseoleae</taxon>
        <taxon>Phaseolus</taxon>
    </lineage>
</organism>
<protein>
    <submittedName>
        <fullName evidence="2">Uncharacterized protein</fullName>
    </submittedName>
</protein>
<accession>A0AAN9MIG8</accession>
<keyword evidence="3" id="KW-1185">Reference proteome</keyword>
<feature type="compositionally biased region" description="Basic residues" evidence="1">
    <location>
        <begin position="10"/>
        <end position="19"/>
    </location>
</feature>
<feature type="region of interest" description="Disordered" evidence="1">
    <location>
        <begin position="1"/>
        <end position="26"/>
    </location>
</feature>
<dbReference type="EMBL" id="JAYMYR010000006">
    <property type="protein sequence ID" value="KAK7355285.1"/>
    <property type="molecule type" value="Genomic_DNA"/>
</dbReference>
<evidence type="ECO:0000313" key="3">
    <source>
        <dbReference type="Proteomes" id="UP001374584"/>
    </source>
</evidence>
<comment type="caution">
    <text evidence="2">The sequence shown here is derived from an EMBL/GenBank/DDBJ whole genome shotgun (WGS) entry which is preliminary data.</text>
</comment>
<proteinExistence type="predicted"/>
<evidence type="ECO:0000313" key="2">
    <source>
        <dbReference type="EMBL" id="KAK7355285.1"/>
    </source>
</evidence>
<gene>
    <name evidence="2" type="ORF">VNO80_14538</name>
</gene>
<reference evidence="2 3" key="1">
    <citation type="submission" date="2024-01" db="EMBL/GenBank/DDBJ databases">
        <title>The genomes of 5 underutilized Papilionoideae crops provide insights into root nodulation and disease resistanc.</title>
        <authorList>
            <person name="Jiang F."/>
        </authorList>
    </citation>
    <scope>NUCLEOTIDE SEQUENCE [LARGE SCALE GENOMIC DNA]</scope>
    <source>
        <strain evidence="2">JINMINGXINNONG_FW02</strain>
        <tissue evidence="2">Leaves</tissue>
    </source>
</reference>
<sequence length="76" mass="8957">MKSECEDDKKRRRRRRSQRRTWLENKEAPRQTQVHLEMVNPTEVDVCLGERIIFLTKMGRVCNLPSLSSAMAMATH</sequence>
<dbReference type="AlphaFoldDB" id="A0AAN9MIG8"/>